<evidence type="ECO:0000256" key="12">
    <source>
        <dbReference type="SAM" id="Phobius"/>
    </source>
</evidence>
<dbReference type="Proteomes" id="UP001209755">
    <property type="component" value="Unassembled WGS sequence"/>
</dbReference>
<proteinExistence type="predicted"/>
<dbReference type="SMART" id="SM01079">
    <property type="entry name" value="CHASE"/>
    <property type="match status" value="1"/>
</dbReference>
<keyword evidence="15" id="KW-1185">Reference proteome</keyword>
<dbReference type="RefSeq" id="WP_264600268.1">
    <property type="nucleotide sequence ID" value="NZ_JAOQNS010000002.1"/>
</dbReference>
<keyword evidence="9" id="KW-0067">ATP-binding</keyword>
<dbReference type="InterPro" id="IPR042240">
    <property type="entry name" value="CHASE_sf"/>
</dbReference>
<feature type="transmembrane region" description="Helical" evidence="12">
    <location>
        <begin position="301"/>
        <end position="320"/>
    </location>
</feature>
<reference evidence="15" key="1">
    <citation type="submission" date="2023-07" db="EMBL/GenBank/DDBJ databases">
        <title>Genome sequencing of Purple Non-Sulfur Bacteria from various extreme environments.</title>
        <authorList>
            <person name="Mayer M."/>
        </authorList>
    </citation>
    <scope>NUCLEOTIDE SEQUENCE [LARGE SCALE GENOMIC DNA]</scope>
    <source>
        <strain evidence="15">DSM 17935</strain>
    </source>
</reference>
<keyword evidence="10 12" id="KW-1133">Transmembrane helix</keyword>
<dbReference type="Pfam" id="PF03924">
    <property type="entry name" value="CHASE"/>
    <property type="match status" value="1"/>
</dbReference>
<comment type="subcellular location">
    <subcellularLocation>
        <location evidence="2">Membrane</location>
    </subcellularLocation>
</comment>
<evidence type="ECO:0000256" key="1">
    <source>
        <dbReference type="ARBA" id="ARBA00000085"/>
    </source>
</evidence>
<evidence type="ECO:0000256" key="3">
    <source>
        <dbReference type="ARBA" id="ARBA00012438"/>
    </source>
</evidence>
<comment type="caution">
    <text evidence="14">The sequence shown here is derived from an EMBL/GenBank/DDBJ whole genome shotgun (WGS) entry which is preliminary data.</text>
</comment>
<evidence type="ECO:0000256" key="8">
    <source>
        <dbReference type="ARBA" id="ARBA00022777"/>
    </source>
</evidence>
<comment type="catalytic activity">
    <reaction evidence="1">
        <text>ATP + protein L-histidine = ADP + protein N-phospho-L-histidine.</text>
        <dbReference type="EC" id="2.7.13.3"/>
    </reaction>
</comment>
<dbReference type="Pfam" id="PF07536">
    <property type="entry name" value="HWE_HK"/>
    <property type="match status" value="1"/>
</dbReference>
<evidence type="ECO:0000313" key="15">
    <source>
        <dbReference type="Proteomes" id="UP001209755"/>
    </source>
</evidence>
<dbReference type="EMBL" id="JAOQNS010000002">
    <property type="protein sequence ID" value="MCW2306606.1"/>
    <property type="molecule type" value="Genomic_DNA"/>
</dbReference>
<evidence type="ECO:0000256" key="7">
    <source>
        <dbReference type="ARBA" id="ARBA00022741"/>
    </source>
</evidence>
<evidence type="ECO:0000256" key="2">
    <source>
        <dbReference type="ARBA" id="ARBA00004370"/>
    </source>
</evidence>
<dbReference type="PANTHER" id="PTHR41523">
    <property type="entry name" value="TWO-COMPONENT SYSTEM SENSOR PROTEIN"/>
    <property type="match status" value="1"/>
</dbReference>
<dbReference type="InterPro" id="IPR036890">
    <property type="entry name" value="HATPase_C_sf"/>
</dbReference>
<evidence type="ECO:0000256" key="10">
    <source>
        <dbReference type="ARBA" id="ARBA00022989"/>
    </source>
</evidence>
<evidence type="ECO:0000256" key="6">
    <source>
        <dbReference type="ARBA" id="ARBA00022692"/>
    </source>
</evidence>
<keyword evidence="4" id="KW-0597">Phosphoprotein</keyword>
<evidence type="ECO:0000313" key="14">
    <source>
        <dbReference type="EMBL" id="MCW2306606.1"/>
    </source>
</evidence>
<keyword evidence="5" id="KW-0808">Transferase</keyword>
<feature type="domain" description="CHASE" evidence="13">
    <location>
        <begin position="68"/>
        <end position="287"/>
    </location>
</feature>
<keyword evidence="6 12" id="KW-0812">Transmembrane</keyword>
<keyword evidence="11 12" id="KW-0472">Membrane</keyword>
<dbReference type="Gene3D" id="3.30.450.350">
    <property type="entry name" value="CHASE domain"/>
    <property type="match status" value="1"/>
</dbReference>
<keyword evidence="7" id="KW-0547">Nucleotide-binding</keyword>
<evidence type="ECO:0000256" key="11">
    <source>
        <dbReference type="ARBA" id="ARBA00023136"/>
    </source>
</evidence>
<dbReference type="SMART" id="SM00911">
    <property type="entry name" value="HWE_HK"/>
    <property type="match status" value="1"/>
</dbReference>
<accession>A0ABT3H896</accession>
<organism evidence="14 15">
    <name type="scientific">Rhodobium gokarnense</name>
    <dbReference type="NCBI Taxonomy" id="364296"/>
    <lineage>
        <taxon>Bacteria</taxon>
        <taxon>Pseudomonadati</taxon>
        <taxon>Pseudomonadota</taxon>
        <taxon>Alphaproteobacteria</taxon>
        <taxon>Hyphomicrobiales</taxon>
        <taxon>Rhodobiaceae</taxon>
        <taxon>Rhodobium</taxon>
    </lineage>
</organism>
<evidence type="ECO:0000256" key="4">
    <source>
        <dbReference type="ARBA" id="ARBA00022553"/>
    </source>
</evidence>
<evidence type="ECO:0000256" key="9">
    <source>
        <dbReference type="ARBA" id="ARBA00022840"/>
    </source>
</evidence>
<evidence type="ECO:0000256" key="5">
    <source>
        <dbReference type="ARBA" id="ARBA00022679"/>
    </source>
</evidence>
<dbReference type="InterPro" id="IPR006189">
    <property type="entry name" value="CHASE_dom"/>
</dbReference>
<sequence length="547" mass="59976">MYRLLPILVFVVVATIGAAMAVTLHRSNTVARDLRTEAVADDIVDRIVARLDQHLSLLRGTASFFEAMNGRIGRSAFRSFVKDLEIDGRYDGIQGIGFARLIPVGNEQMVEADIRSGYGIDVEVWPETDQPLRAPIVLLEPEDARNKKALGFDMFSEKVRRQAMDAAMLSEEPTASGPVELVQEITSHKQNGFLVYLPFAGKTAPPGGRASGTLPYDGFIYAPFRAGDFHIAVLRRIPATPLLMKSYDKANPDLVYFRSEGYDTARDDGGFAAQREVGIAGRTWVYEFRRAVEPGFITANIVPLTVLMVSLLLAATLSLAMHSQRKALAAARALHQLSEKTLQEKDLMLQEMKHRIKNSIARMMAISRQTASSSETLDEFTQSFSARLQAMATAQDVLTRTHWQHTDLRELLTTELAQVFGDDIENDLIKGPPVDLNETATQAFGLTFHELATNAMKYGGMSDDGGELAISWTLSGTGAEGTLVLEWAERGAPVTKPQATGFGTRLIDANIRGELGGSIERIYGDTGLTIIISVPRKAITASKKSKQ</sequence>
<dbReference type="Gene3D" id="3.30.565.10">
    <property type="entry name" value="Histidine kinase-like ATPase, C-terminal domain"/>
    <property type="match status" value="1"/>
</dbReference>
<dbReference type="PANTHER" id="PTHR41523:SF8">
    <property type="entry name" value="ETHYLENE RESPONSE SENSOR PROTEIN"/>
    <property type="match status" value="1"/>
</dbReference>
<name>A0ABT3H896_9HYPH</name>
<protein>
    <recommendedName>
        <fullName evidence="3">histidine kinase</fullName>
        <ecNumber evidence="3">2.7.13.3</ecNumber>
    </recommendedName>
</protein>
<gene>
    <name evidence="14" type="ORF">M2319_000925</name>
</gene>
<keyword evidence="8" id="KW-0418">Kinase</keyword>
<evidence type="ECO:0000259" key="13">
    <source>
        <dbReference type="PROSITE" id="PS50839"/>
    </source>
</evidence>
<dbReference type="InterPro" id="IPR011102">
    <property type="entry name" value="Sig_transdc_His_kinase_HWE"/>
</dbReference>
<dbReference type="EC" id="2.7.13.3" evidence="3"/>
<dbReference type="PROSITE" id="PS50839">
    <property type="entry name" value="CHASE"/>
    <property type="match status" value="1"/>
</dbReference>